<proteinExistence type="predicted"/>
<evidence type="ECO:0000313" key="2">
    <source>
        <dbReference type="Proteomes" id="UP001227230"/>
    </source>
</evidence>
<name>A0ABY9DDJ6_VITVI</name>
<dbReference type="Proteomes" id="UP001227230">
    <property type="component" value="Chromosome 15"/>
</dbReference>
<sequence>MPSSSPVKDIASHCGTKHNRSILYQSDHHSAPRNHDGSGFGTVYQVTMMRMLELGSLSVAVEASRLHEDLIHPAWTLQQL</sequence>
<dbReference type="EMBL" id="CP126662">
    <property type="protein sequence ID" value="WKA04826.1"/>
    <property type="molecule type" value="Genomic_DNA"/>
</dbReference>
<gene>
    <name evidence="1" type="ORF">VitviT2T_022828</name>
</gene>
<organism evidence="1 2">
    <name type="scientific">Vitis vinifera</name>
    <name type="common">Grape</name>
    <dbReference type="NCBI Taxonomy" id="29760"/>
    <lineage>
        <taxon>Eukaryota</taxon>
        <taxon>Viridiplantae</taxon>
        <taxon>Streptophyta</taxon>
        <taxon>Embryophyta</taxon>
        <taxon>Tracheophyta</taxon>
        <taxon>Spermatophyta</taxon>
        <taxon>Magnoliopsida</taxon>
        <taxon>eudicotyledons</taxon>
        <taxon>Gunneridae</taxon>
        <taxon>Pentapetalae</taxon>
        <taxon>rosids</taxon>
        <taxon>Vitales</taxon>
        <taxon>Vitaceae</taxon>
        <taxon>Viteae</taxon>
        <taxon>Vitis</taxon>
    </lineage>
</organism>
<keyword evidence="2" id="KW-1185">Reference proteome</keyword>
<accession>A0ABY9DDJ6</accession>
<protein>
    <submittedName>
        <fullName evidence="1">Uncharacterized protein</fullName>
    </submittedName>
</protein>
<reference evidence="1 2" key="1">
    <citation type="journal article" date="2023" name="Hortic Res">
        <title>The complete reference genome for grapevine (Vitis vinifera L.) genetics and breeding.</title>
        <authorList>
            <person name="Shi X."/>
            <person name="Cao S."/>
            <person name="Wang X."/>
            <person name="Huang S."/>
            <person name="Wang Y."/>
            <person name="Liu Z."/>
            <person name="Liu W."/>
            <person name="Leng X."/>
            <person name="Peng Y."/>
            <person name="Wang N."/>
            <person name="Wang Y."/>
            <person name="Ma Z."/>
            <person name="Xu X."/>
            <person name="Zhang F."/>
            <person name="Xue H."/>
            <person name="Zhong H."/>
            <person name="Wang Y."/>
            <person name="Zhang K."/>
            <person name="Velt A."/>
            <person name="Avia K."/>
            <person name="Holtgrawe D."/>
            <person name="Grimplet J."/>
            <person name="Matus J.T."/>
            <person name="Ware D."/>
            <person name="Wu X."/>
            <person name="Wang H."/>
            <person name="Liu C."/>
            <person name="Fang Y."/>
            <person name="Rustenholz C."/>
            <person name="Cheng Z."/>
            <person name="Xiao H."/>
            <person name="Zhou Y."/>
        </authorList>
    </citation>
    <scope>NUCLEOTIDE SEQUENCE [LARGE SCALE GENOMIC DNA]</scope>
    <source>
        <strain evidence="2">cv. Pinot noir / PN40024</strain>
        <tissue evidence="1">Leaf</tissue>
    </source>
</reference>
<evidence type="ECO:0000313" key="1">
    <source>
        <dbReference type="EMBL" id="WKA04826.1"/>
    </source>
</evidence>